<reference evidence="2" key="1">
    <citation type="journal article" date="2015" name="Nat. Genet.">
        <title>The genome and transcriptome of the zoonotic hookworm Ancylostoma ceylanicum identify infection-specific gene families.</title>
        <authorList>
            <person name="Schwarz E.M."/>
            <person name="Hu Y."/>
            <person name="Antoshechkin I."/>
            <person name="Miller M.M."/>
            <person name="Sternberg P.W."/>
            <person name="Aroian R.V."/>
        </authorList>
    </citation>
    <scope>NUCLEOTIDE SEQUENCE</scope>
    <source>
        <strain evidence="2">HY135</strain>
    </source>
</reference>
<evidence type="ECO:0000313" key="1">
    <source>
        <dbReference type="EMBL" id="EYB89116.1"/>
    </source>
</evidence>
<protein>
    <submittedName>
        <fullName evidence="1">Uncharacterized protein</fullName>
    </submittedName>
</protein>
<keyword evidence="2" id="KW-1185">Reference proteome</keyword>
<accession>A0A016SFJ5</accession>
<gene>
    <name evidence="1" type="primary">Acey_s0236.g3235</name>
    <name evidence="1" type="ORF">Y032_0236g3235</name>
</gene>
<dbReference type="Proteomes" id="UP000024635">
    <property type="component" value="Unassembled WGS sequence"/>
</dbReference>
<sequence length="106" mass="11816">MAKKIRRRLSYIGLLHELAQLGPICSKMGKRGVAGLCDWFIQTILPPSAVYSSPSCAIPLYMRMQNLNVTEDELIVKGGESRLISPHDDQTRFSSCSASQYFDGHL</sequence>
<proteinExistence type="predicted"/>
<organism evidence="1 2">
    <name type="scientific">Ancylostoma ceylanicum</name>
    <dbReference type="NCBI Taxonomy" id="53326"/>
    <lineage>
        <taxon>Eukaryota</taxon>
        <taxon>Metazoa</taxon>
        <taxon>Ecdysozoa</taxon>
        <taxon>Nematoda</taxon>
        <taxon>Chromadorea</taxon>
        <taxon>Rhabditida</taxon>
        <taxon>Rhabditina</taxon>
        <taxon>Rhabditomorpha</taxon>
        <taxon>Strongyloidea</taxon>
        <taxon>Ancylostomatidae</taxon>
        <taxon>Ancylostomatinae</taxon>
        <taxon>Ancylostoma</taxon>
    </lineage>
</organism>
<comment type="caution">
    <text evidence="1">The sequence shown here is derived from an EMBL/GenBank/DDBJ whole genome shotgun (WGS) entry which is preliminary data.</text>
</comment>
<dbReference type="AlphaFoldDB" id="A0A016SFJ5"/>
<evidence type="ECO:0000313" key="2">
    <source>
        <dbReference type="Proteomes" id="UP000024635"/>
    </source>
</evidence>
<name>A0A016SFJ5_9BILA</name>
<dbReference type="EMBL" id="JARK01001572">
    <property type="protein sequence ID" value="EYB89116.1"/>
    <property type="molecule type" value="Genomic_DNA"/>
</dbReference>